<dbReference type="Proteomes" id="UP001497512">
    <property type="component" value="Chromosome 16"/>
</dbReference>
<proteinExistence type="predicted"/>
<gene>
    <name evidence="1" type="ORF">CSSPTR1EN2_LOCUS8969</name>
</gene>
<evidence type="ECO:0000313" key="2">
    <source>
        <dbReference type="Proteomes" id="UP001497512"/>
    </source>
</evidence>
<evidence type="ECO:0000313" key="1">
    <source>
        <dbReference type="EMBL" id="CAK9207763.1"/>
    </source>
</evidence>
<keyword evidence="2" id="KW-1185">Reference proteome</keyword>
<name>A0ABP0TYI7_9BRYO</name>
<reference evidence="1" key="1">
    <citation type="submission" date="2024-02" db="EMBL/GenBank/DDBJ databases">
        <authorList>
            <consortium name="ELIXIR-Norway"/>
            <consortium name="Elixir Norway"/>
        </authorList>
    </citation>
    <scope>NUCLEOTIDE SEQUENCE</scope>
</reference>
<organism evidence="1 2">
    <name type="scientific">Sphagnum troendelagicum</name>
    <dbReference type="NCBI Taxonomy" id="128251"/>
    <lineage>
        <taxon>Eukaryota</taxon>
        <taxon>Viridiplantae</taxon>
        <taxon>Streptophyta</taxon>
        <taxon>Embryophyta</taxon>
        <taxon>Bryophyta</taxon>
        <taxon>Sphagnophytina</taxon>
        <taxon>Sphagnopsida</taxon>
        <taxon>Sphagnales</taxon>
        <taxon>Sphagnaceae</taxon>
        <taxon>Sphagnum</taxon>
    </lineage>
</organism>
<sequence length="127" mass="14243">MGGAALASRLMSSSHFTKCNRNSGVQVFCKMAKFSHMYLLCYIYRKEKLKGWCEQGSDGPAADAVTLNAELSACPEVHMDHLTLVVVSLSNCKPCLDAEELCMYYHMISKQVNRQFSSPAWEKILQL</sequence>
<dbReference type="EMBL" id="OZ019908">
    <property type="protein sequence ID" value="CAK9207763.1"/>
    <property type="molecule type" value="Genomic_DNA"/>
</dbReference>
<protein>
    <submittedName>
        <fullName evidence="1">Uncharacterized protein</fullName>
    </submittedName>
</protein>
<accession>A0ABP0TYI7</accession>